<dbReference type="Gene3D" id="2.60.40.150">
    <property type="entry name" value="C2 domain"/>
    <property type="match status" value="2"/>
</dbReference>
<name>A0AAN5CVE6_9BILA</name>
<dbReference type="AlphaFoldDB" id="A0AAN5CVE6"/>
<keyword evidence="3" id="KW-1185">Reference proteome</keyword>
<gene>
    <name evidence="2" type="ORF">PMAYCL1PPCAC_21798</name>
</gene>
<dbReference type="GO" id="GO:0006906">
    <property type="term" value="P:vesicle fusion"/>
    <property type="evidence" value="ECO:0007669"/>
    <property type="project" value="TreeGrafter"/>
</dbReference>
<reference evidence="3" key="1">
    <citation type="submission" date="2022-10" db="EMBL/GenBank/DDBJ databases">
        <title>Genome assembly of Pristionchus species.</title>
        <authorList>
            <person name="Yoshida K."/>
            <person name="Sommer R.J."/>
        </authorList>
    </citation>
    <scope>NUCLEOTIDE SEQUENCE [LARGE SCALE GENOMIC DNA]</scope>
    <source>
        <strain evidence="3">RS5460</strain>
    </source>
</reference>
<dbReference type="Pfam" id="PF00168">
    <property type="entry name" value="C2"/>
    <property type="match status" value="1"/>
</dbReference>
<dbReference type="InterPro" id="IPR000008">
    <property type="entry name" value="C2_dom"/>
</dbReference>
<feature type="domain" description="C2" evidence="1">
    <location>
        <begin position="85"/>
        <end position="143"/>
    </location>
</feature>
<dbReference type="PANTHER" id="PTHR10024:SF364">
    <property type="entry name" value="C2 DOMAIN-CONTAINING PROTEIN"/>
    <property type="match status" value="1"/>
</dbReference>
<sequence length="304" mass="35534">MEMERHSTMESIDDEPRLLPRVFIALEYVENEEMFNFYIKKMEDPPLFVEGRKGECIARLTVIKNISRRTWMGRERVISAQEISEKSSQVFKTLSVRKTNPTVFNEFFSHPVESDLFHRTLLRIQLVDVDKREREVVIGEADYWINSNPIHRFTQFAIPMRVARPDLGELEFSLMYQPTIGRVVAADIVATNLPSLKDTKKLVVHGRLFVKRHLVEEEKSEELIQLNEESTRFENKLMFDVSGKELPDSTIILTLRQFGQEGWSSVGEISVSHRNPSSDRLHWTKMLSRLREKHTEIHKILPAI</sequence>
<comment type="caution">
    <text evidence="2">The sequence shown here is derived from an EMBL/GenBank/DDBJ whole genome shotgun (WGS) entry which is preliminary data.</text>
</comment>
<organism evidence="2 3">
    <name type="scientific">Pristionchus mayeri</name>
    <dbReference type="NCBI Taxonomy" id="1317129"/>
    <lineage>
        <taxon>Eukaryota</taxon>
        <taxon>Metazoa</taxon>
        <taxon>Ecdysozoa</taxon>
        <taxon>Nematoda</taxon>
        <taxon>Chromadorea</taxon>
        <taxon>Rhabditida</taxon>
        <taxon>Rhabditina</taxon>
        <taxon>Diplogasteromorpha</taxon>
        <taxon>Diplogasteroidea</taxon>
        <taxon>Neodiplogasteridae</taxon>
        <taxon>Pristionchus</taxon>
    </lineage>
</organism>
<dbReference type="GO" id="GO:0030424">
    <property type="term" value="C:axon"/>
    <property type="evidence" value="ECO:0007669"/>
    <property type="project" value="TreeGrafter"/>
</dbReference>
<dbReference type="PANTHER" id="PTHR10024">
    <property type="entry name" value="SYNAPTOTAGMIN"/>
    <property type="match status" value="1"/>
</dbReference>
<dbReference type="EMBL" id="BTRK01000005">
    <property type="protein sequence ID" value="GMR51603.1"/>
    <property type="molecule type" value="Genomic_DNA"/>
</dbReference>
<dbReference type="SUPFAM" id="SSF49562">
    <property type="entry name" value="C2 domain (Calcium/lipid-binding domain, CaLB)"/>
    <property type="match status" value="2"/>
</dbReference>
<evidence type="ECO:0000313" key="3">
    <source>
        <dbReference type="Proteomes" id="UP001328107"/>
    </source>
</evidence>
<dbReference type="GO" id="GO:0005886">
    <property type="term" value="C:plasma membrane"/>
    <property type="evidence" value="ECO:0007669"/>
    <property type="project" value="TreeGrafter"/>
</dbReference>
<dbReference type="GO" id="GO:0030276">
    <property type="term" value="F:clathrin binding"/>
    <property type="evidence" value="ECO:0007669"/>
    <property type="project" value="TreeGrafter"/>
</dbReference>
<proteinExistence type="predicted"/>
<evidence type="ECO:0000259" key="1">
    <source>
        <dbReference type="Pfam" id="PF00168"/>
    </source>
</evidence>
<dbReference type="GO" id="GO:0070382">
    <property type="term" value="C:exocytic vesicle"/>
    <property type="evidence" value="ECO:0007669"/>
    <property type="project" value="TreeGrafter"/>
</dbReference>
<dbReference type="GO" id="GO:0005509">
    <property type="term" value="F:calcium ion binding"/>
    <property type="evidence" value="ECO:0007669"/>
    <property type="project" value="TreeGrafter"/>
</dbReference>
<evidence type="ECO:0000313" key="2">
    <source>
        <dbReference type="EMBL" id="GMR51603.1"/>
    </source>
</evidence>
<dbReference type="GO" id="GO:0001786">
    <property type="term" value="F:phosphatidylserine binding"/>
    <property type="evidence" value="ECO:0007669"/>
    <property type="project" value="TreeGrafter"/>
</dbReference>
<dbReference type="Proteomes" id="UP001328107">
    <property type="component" value="Unassembled WGS sequence"/>
</dbReference>
<dbReference type="GO" id="GO:0048791">
    <property type="term" value="P:calcium ion-regulated exocytosis of neurotransmitter"/>
    <property type="evidence" value="ECO:0007669"/>
    <property type="project" value="TreeGrafter"/>
</dbReference>
<dbReference type="GO" id="GO:0000149">
    <property type="term" value="F:SNARE binding"/>
    <property type="evidence" value="ECO:0007669"/>
    <property type="project" value="TreeGrafter"/>
</dbReference>
<protein>
    <recommendedName>
        <fullName evidence="1">C2 domain-containing protein</fullName>
    </recommendedName>
</protein>
<accession>A0AAN5CVE6</accession>
<dbReference type="GO" id="GO:0098793">
    <property type="term" value="C:presynapse"/>
    <property type="evidence" value="ECO:0007669"/>
    <property type="project" value="GOC"/>
</dbReference>
<dbReference type="InterPro" id="IPR035892">
    <property type="entry name" value="C2_domain_sf"/>
</dbReference>
<dbReference type="GO" id="GO:0005544">
    <property type="term" value="F:calcium-dependent phospholipid binding"/>
    <property type="evidence" value="ECO:0007669"/>
    <property type="project" value="TreeGrafter"/>
</dbReference>